<name>G7VFD3_9CREN</name>
<evidence type="ECO:0000313" key="1">
    <source>
        <dbReference type="EMBL" id="AET32939.1"/>
    </source>
</evidence>
<dbReference type="BioCyc" id="PSP1104324:GJSN-1492-MONOMER"/>
<dbReference type="AlphaFoldDB" id="G7VFD3"/>
<dbReference type="eggNOG" id="arCOG05653">
    <property type="taxonomic scope" value="Archaea"/>
</dbReference>
<dbReference type="KEGG" id="pyr:P186_1520"/>
<dbReference type="STRING" id="1104324.P186_1520"/>
<organism evidence="1 2">
    <name type="scientific">Pyrobaculum ferrireducens</name>
    <dbReference type="NCBI Taxonomy" id="1104324"/>
    <lineage>
        <taxon>Archaea</taxon>
        <taxon>Thermoproteota</taxon>
        <taxon>Thermoprotei</taxon>
        <taxon>Thermoproteales</taxon>
        <taxon>Thermoproteaceae</taxon>
        <taxon>Pyrobaculum</taxon>
    </lineage>
</organism>
<proteinExistence type="predicted"/>
<dbReference type="Proteomes" id="UP000005867">
    <property type="component" value="Chromosome"/>
</dbReference>
<dbReference type="EMBL" id="CP003098">
    <property type="protein sequence ID" value="AET32939.1"/>
    <property type="molecule type" value="Genomic_DNA"/>
</dbReference>
<keyword evidence="2" id="KW-1185">Reference proteome</keyword>
<sequence length="99" mass="10709">MPTLFILGGGPQALRRAKECGAVHIDRYAEVKPEEVDGGVQAHVEDPGLALILLDAAEKIYIYPEFAQLLPSLPRDKVVVVAPEGHPLCAEYRCGEPCS</sequence>
<gene>
    <name evidence="1" type="ORF">P186_1520</name>
</gene>
<protein>
    <submittedName>
        <fullName evidence="1">Uncharacterized protein</fullName>
    </submittedName>
</protein>
<dbReference type="HOGENOM" id="CLU_2243959_0_0_2"/>
<reference evidence="1 2" key="1">
    <citation type="journal article" date="2012" name="J. Bacteriol.">
        <title>Complete genome sequence of strain 1860, a crenarchaeon of the genus pyrobaculum able to grow with various electron acceptors.</title>
        <authorList>
            <person name="Mardanov A.V."/>
            <person name="Gumerov V.M."/>
            <person name="Slobodkina G.B."/>
            <person name="Beletsky A.V."/>
            <person name="Bonch-Osmolovskaya E.A."/>
            <person name="Ravin N.V."/>
            <person name="Skryabin K.G."/>
        </authorList>
    </citation>
    <scope>NUCLEOTIDE SEQUENCE [LARGE SCALE GENOMIC DNA]</scope>
    <source>
        <strain evidence="1 2">1860</strain>
    </source>
</reference>
<evidence type="ECO:0000313" key="2">
    <source>
        <dbReference type="Proteomes" id="UP000005867"/>
    </source>
</evidence>
<accession>G7VFD3</accession>